<evidence type="ECO:0000256" key="1">
    <source>
        <dbReference type="ARBA" id="ARBA00022801"/>
    </source>
</evidence>
<proteinExistence type="predicted"/>
<dbReference type="InterPro" id="IPR032466">
    <property type="entry name" value="Metal_Hydrolase"/>
</dbReference>
<dbReference type="InterPro" id="IPR050287">
    <property type="entry name" value="MTA/SAH_deaminase"/>
</dbReference>
<organism evidence="3">
    <name type="scientific">bioreactor metagenome</name>
    <dbReference type="NCBI Taxonomy" id="1076179"/>
    <lineage>
        <taxon>unclassified sequences</taxon>
        <taxon>metagenomes</taxon>
        <taxon>ecological metagenomes</taxon>
    </lineage>
</organism>
<dbReference type="InterPro" id="IPR006680">
    <property type="entry name" value="Amidohydro-rel"/>
</dbReference>
<dbReference type="AlphaFoldDB" id="A0A645AM02"/>
<comment type="caution">
    <text evidence="3">The sequence shown here is derived from an EMBL/GenBank/DDBJ whole genome shotgun (WGS) entry which is preliminary data.</text>
</comment>
<evidence type="ECO:0000259" key="2">
    <source>
        <dbReference type="Pfam" id="PF01979"/>
    </source>
</evidence>
<accession>A0A645AM02</accession>
<keyword evidence="1 3" id="KW-0378">Hydrolase</keyword>
<dbReference type="Gene3D" id="3.20.20.140">
    <property type="entry name" value="Metal-dependent hydrolases"/>
    <property type="match status" value="1"/>
</dbReference>
<evidence type="ECO:0000313" key="3">
    <source>
        <dbReference type="EMBL" id="MPM54265.1"/>
    </source>
</evidence>
<dbReference type="InterPro" id="IPR011059">
    <property type="entry name" value="Metal-dep_hydrolase_composite"/>
</dbReference>
<dbReference type="EC" id="3.5.4.31" evidence="3"/>
<dbReference type="SUPFAM" id="SSF51338">
    <property type="entry name" value="Composite domain of metallo-dependent hydrolases"/>
    <property type="match status" value="1"/>
</dbReference>
<protein>
    <submittedName>
        <fullName evidence="3">5'-deoxyadenosine deaminase</fullName>
        <ecNumber evidence="3">3.5.4.31</ecNumber>
    </submittedName>
</protein>
<gene>
    <name evidence="3" type="primary">dadD_6</name>
    <name evidence="3" type="ORF">SDC9_101041</name>
</gene>
<dbReference type="SUPFAM" id="SSF51556">
    <property type="entry name" value="Metallo-dependent hydrolases"/>
    <property type="match status" value="1"/>
</dbReference>
<dbReference type="GO" id="GO:0090614">
    <property type="term" value="F:5'-methylthioadenosine deaminase activity"/>
    <property type="evidence" value="ECO:0007669"/>
    <property type="project" value="UniProtKB-EC"/>
</dbReference>
<dbReference type="PANTHER" id="PTHR43794:SF11">
    <property type="entry name" value="AMIDOHYDROLASE-RELATED DOMAIN-CONTAINING PROTEIN"/>
    <property type="match status" value="1"/>
</dbReference>
<feature type="domain" description="Amidohydrolase-related" evidence="2">
    <location>
        <begin position="80"/>
        <end position="286"/>
    </location>
</feature>
<dbReference type="PANTHER" id="PTHR43794">
    <property type="entry name" value="AMINOHYDROLASE SSNA-RELATED"/>
    <property type="match status" value="1"/>
</dbReference>
<dbReference type="Pfam" id="PF01979">
    <property type="entry name" value="Amidohydro_1"/>
    <property type="match status" value="1"/>
</dbReference>
<reference evidence="3" key="1">
    <citation type="submission" date="2019-08" db="EMBL/GenBank/DDBJ databases">
        <authorList>
            <person name="Kucharzyk K."/>
            <person name="Murdoch R.W."/>
            <person name="Higgins S."/>
            <person name="Loffler F."/>
        </authorList>
    </citation>
    <scope>NUCLEOTIDE SEQUENCE</scope>
</reference>
<name>A0A645AM02_9ZZZZ</name>
<sequence length="360" mass="39847">MDTVRGYHDAGIRVAVCPSYMDQNKGIYANRDAFAAGLPEPLRRDFLGRLCDRPYSLSDYFGVIDRLLERLAPQLSAGSAALQLHPNGGQWCSDEALLGIRDYALAHGLRIHMHLLETKYQRRYAQDQWGCSFIRHYQEIGFLGPWVSFAHAVWLSDEDIALIAQSGAMVVNNPSSNLRLRSGTMPLKKLLRGGAVCALGMDGCAYDDDQDYLREMRTAMLNPGETGVNAGISPRDVMKMAVCGGAAVVGEGLAAGVIRSGAPADFVCFDLKKLGEFYMSPEVTPLELLVQRGTKHMIEAAYVGGVQVAGRSEPLKRRREEARARMRAAIEQAEAAHKPTDRSLLQAHIRAFYETWEERE</sequence>
<dbReference type="EMBL" id="VSSQ01014724">
    <property type="protein sequence ID" value="MPM54265.1"/>
    <property type="molecule type" value="Genomic_DNA"/>
</dbReference>